<sequence length="548" mass="61625">MRYTVGTANGMSSDSTDAGTSFARPVSRPWLFSKDEMRRSASAFDGVSPEEELAYRQKATQFLHEMVDHLHHGNNSLTITMCVASINLHRFFYFHSFKQFDYKDIAAACIFLAGKSEDSPRKLSSVVRVWWEKKFPHQKNIPSESHMASACQMIVHLETVILHTISFDLTVELPHQHVLRMTQNVFRGQKEVMKTAYFLVTDLLCVTDWPIRFRSTTIAAASVHIVSSVFKIAKVGQTNWWASSDFLQEPVTLEILDEMAAEFLQIYKTIPSRSHCSSFKRLDPHGLHKRIVPENSASNVVLPPPPMAPCLQPKKLDISAYKERIKDKPAVGAVPEQPRTSFLPDFNTQVKDEGRAETPKLASKISDALSMPTSHFNGNGVPLEMSTSLRNTNGKPPRPEGERRHRDHESRRNRHSQSGGERVASSYERHAEKERRKEKRDYLLMAESTEKDYPSEKKARMGSVSINFVSSSTRDFSNGAVAKARRDSISSSSSSQHSSQETRITTSSQTVRNLDLSTPGSVPPRVFVPPPPPAPVFVAMELEEGEVE</sequence>
<evidence type="ECO:0000256" key="6">
    <source>
        <dbReference type="RuleBase" id="RU000383"/>
    </source>
</evidence>
<feature type="compositionally biased region" description="Low complexity" evidence="7">
    <location>
        <begin position="489"/>
        <end position="499"/>
    </location>
</feature>
<keyword evidence="10" id="KW-1185">Reference proteome</keyword>
<comment type="similarity">
    <text evidence="1">Belongs to the cyclin family. Cyclin C subfamily.</text>
</comment>
<evidence type="ECO:0000256" key="1">
    <source>
        <dbReference type="ARBA" id="ARBA00008638"/>
    </source>
</evidence>
<feature type="compositionally biased region" description="Polar residues" evidence="7">
    <location>
        <begin position="385"/>
        <end position="394"/>
    </location>
</feature>
<proteinExistence type="inferred from homology"/>
<dbReference type="FunFam" id="1.10.472.10:FF:000181">
    <property type="entry name" value="Protein CBR-CIT-1.1"/>
    <property type="match status" value="1"/>
</dbReference>
<dbReference type="GO" id="GO:0016538">
    <property type="term" value="F:cyclin-dependent protein serine/threonine kinase regulator activity"/>
    <property type="evidence" value="ECO:0007669"/>
    <property type="project" value="InterPro"/>
</dbReference>
<keyword evidence="2" id="KW-0805">Transcription regulation</keyword>
<feature type="domain" description="Cyclin-like" evidence="8">
    <location>
        <begin position="61"/>
        <end position="163"/>
    </location>
</feature>
<keyword evidence="4" id="KW-0804">Transcription</keyword>
<evidence type="ECO:0000256" key="2">
    <source>
        <dbReference type="ARBA" id="ARBA00023015"/>
    </source>
</evidence>
<dbReference type="InterPro" id="IPR043198">
    <property type="entry name" value="Cyclin/Ssn8"/>
</dbReference>
<reference evidence="9" key="1">
    <citation type="submission" date="2020-10" db="EMBL/GenBank/DDBJ databases">
        <authorList>
            <person name="Kikuchi T."/>
        </authorList>
    </citation>
    <scope>NUCLEOTIDE SEQUENCE</scope>
    <source>
        <strain evidence="9">NKZ352</strain>
    </source>
</reference>
<feature type="compositionally biased region" description="Basic and acidic residues" evidence="7">
    <location>
        <begin position="427"/>
        <end position="443"/>
    </location>
</feature>
<feature type="region of interest" description="Disordered" evidence="7">
    <location>
        <begin position="483"/>
        <end position="531"/>
    </location>
</feature>
<dbReference type="InterPro" id="IPR006671">
    <property type="entry name" value="Cyclin_N"/>
</dbReference>
<evidence type="ECO:0000313" key="9">
    <source>
        <dbReference type="EMBL" id="CAD6188024.1"/>
    </source>
</evidence>
<dbReference type="GO" id="GO:0006357">
    <property type="term" value="P:regulation of transcription by RNA polymerase II"/>
    <property type="evidence" value="ECO:0007669"/>
    <property type="project" value="InterPro"/>
</dbReference>
<dbReference type="Pfam" id="PF00134">
    <property type="entry name" value="Cyclin_N"/>
    <property type="match status" value="1"/>
</dbReference>
<dbReference type="InterPro" id="IPR036915">
    <property type="entry name" value="Cyclin-like_sf"/>
</dbReference>
<dbReference type="SMART" id="SM00385">
    <property type="entry name" value="CYCLIN"/>
    <property type="match status" value="2"/>
</dbReference>
<feature type="region of interest" description="Disordered" evidence="7">
    <location>
        <begin position="1"/>
        <end position="20"/>
    </location>
</feature>
<feature type="compositionally biased region" description="Basic and acidic residues" evidence="7">
    <location>
        <begin position="397"/>
        <end position="410"/>
    </location>
</feature>
<name>A0A8S1GYG3_9PELO</name>
<gene>
    <name evidence="9" type="ORF">CAUJ_LOCUS3943</name>
</gene>
<dbReference type="InterPro" id="IPR013763">
    <property type="entry name" value="Cyclin-like_dom"/>
</dbReference>
<comment type="caution">
    <text evidence="9">The sequence shown here is derived from an EMBL/GenBank/DDBJ whole genome shotgun (WGS) entry which is preliminary data.</text>
</comment>
<evidence type="ECO:0000256" key="5">
    <source>
        <dbReference type="ARBA" id="ARBA00056850"/>
    </source>
</evidence>
<dbReference type="AlphaFoldDB" id="A0A8S1GYG3"/>
<feature type="compositionally biased region" description="Polar residues" evidence="7">
    <location>
        <begin position="1"/>
        <end position="19"/>
    </location>
</feature>
<comment type="function">
    <text evidence="5">Regulatory subunit of the cyclin-dependent kinase pair (CDK9/cyclin T) complex, also called positive transcription elongation factor B (P-TEFb), which is proposed to facilitate the transition from abortive to production elongation by phosphorylating the CTD (carboxy-terminal domain) of the large subunit of RNA polymerase II (RNAP II).</text>
</comment>
<accession>A0A8S1GYG3</accession>
<feature type="compositionally biased region" description="Polar residues" evidence="7">
    <location>
        <begin position="501"/>
        <end position="520"/>
    </location>
</feature>
<evidence type="ECO:0000256" key="3">
    <source>
        <dbReference type="ARBA" id="ARBA00023127"/>
    </source>
</evidence>
<dbReference type="Pfam" id="PF21797">
    <property type="entry name" value="CycT2-like_C"/>
    <property type="match status" value="1"/>
</dbReference>
<dbReference type="EMBL" id="CAJGYM010000007">
    <property type="protein sequence ID" value="CAD6188024.1"/>
    <property type="molecule type" value="Genomic_DNA"/>
</dbReference>
<feature type="domain" description="Cyclin-like" evidence="8">
    <location>
        <begin position="177"/>
        <end position="261"/>
    </location>
</feature>
<dbReference type="PANTHER" id="PTHR10026">
    <property type="entry name" value="CYCLIN"/>
    <property type="match status" value="1"/>
</dbReference>
<keyword evidence="3 6" id="KW-0195">Cyclin</keyword>
<evidence type="ECO:0000256" key="7">
    <source>
        <dbReference type="SAM" id="MobiDB-lite"/>
    </source>
</evidence>
<dbReference type="OrthoDB" id="25002at2759"/>
<organism evidence="9 10">
    <name type="scientific">Caenorhabditis auriculariae</name>
    <dbReference type="NCBI Taxonomy" id="2777116"/>
    <lineage>
        <taxon>Eukaryota</taxon>
        <taxon>Metazoa</taxon>
        <taxon>Ecdysozoa</taxon>
        <taxon>Nematoda</taxon>
        <taxon>Chromadorea</taxon>
        <taxon>Rhabditida</taxon>
        <taxon>Rhabditina</taxon>
        <taxon>Rhabditomorpha</taxon>
        <taxon>Rhabditoidea</taxon>
        <taxon>Rhabditidae</taxon>
        <taxon>Peloderinae</taxon>
        <taxon>Caenorhabditis</taxon>
    </lineage>
</organism>
<evidence type="ECO:0000256" key="4">
    <source>
        <dbReference type="ARBA" id="ARBA00023163"/>
    </source>
</evidence>
<feature type="region of interest" description="Disordered" evidence="7">
    <location>
        <begin position="329"/>
        <end position="443"/>
    </location>
</feature>
<dbReference type="Gene3D" id="1.10.472.10">
    <property type="entry name" value="Cyclin-like"/>
    <property type="match status" value="2"/>
</dbReference>
<evidence type="ECO:0000313" key="10">
    <source>
        <dbReference type="Proteomes" id="UP000835052"/>
    </source>
</evidence>
<protein>
    <recommendedName>
        <fullName evidence="8">Cyclin-like domain-containing protein</fullName>
    </recommendedName>
</protein>
<dbReference type="Proteomes" id="UP000835052">
    <property type="component" value="Unassembled WGS sequence"/>
</dbReference>
<dbReference type="SUPFAM" id="SSF47954">
    <property type="entry name" value="Cyclin-like"/>
    <property type="match status" value="2"/>
</dbReference>
<evidence type="ECO:0000259" key="8">
    <source>
        <dbReference type="SMART" id="SM00385"/>
    </source>
</evidence>